<evidence type="ECO:0000313" key="4">
    <source>
        <dbReference type="EMBL" id="MEQ3542458.1"/>
    </source>
</evidence>
<dbReference type="CDD" id="cd07906">
    <property type="entry name" value="Adenylation_DNA_ligase_LigD_LigC"/>
    <property type="match status" value="1"/>
</dbReference>
<dbReference type="RefSeq" id="WP_345648589.1">
    <property type="nucleotide sequence ID" value="NZ_BAABLY010000056.1"/>
</dbReference>
<dbReference type="EMBL" id="JBEDNP010000041">
    <property type="protein sequence ID" value="MEQ3542458.1"/>
    <property type="molecule type" value="Genomic_DNA"/>
</dbReference>
<dbReference type="InterPro" id="IPR012310">
    <property type="entry name" value="DNA_ligase_ATP-dep_cent"/>
</dbReference>
<dbReference type="Gene3D" id="3.30.1490.70">
    <property type="match status" value="1"/>
</dbReference>
<comment type="caution">
    <text evidence="4">The sequence shown here is derived from an EMBL/GenBank/DDBJ whole genome shotgun (WGS) entry which is preliminary data.</text>
</comment>
<proteinExistence type="inferred from homology"/>
<sequence length="195" mass="21134">MLATAGPVPESRGWAFEVKFHGVRAIAYSSPDGLRLFSRNDRDITSSYPDVTATDTDAAGLGEGLVLDGELVTLDERGRPDFGLLQHRMHLAHPAAELLGQTPVQYIVFDVLRHNGDSLLAVPYRERREVLAGLGLDARGALRVPANFVDTPGSVVMDAVAAQGLEGVVAKQLDSVYVPGKRVRSWIKTAIRHIL</sequence>
<dbReference type="Pfam" id="PF01068">
    <property type="entry name" value="DNA_ligase_A_M"/>
    <property type="match status" value="1"/>
</dbReference>
<evidence type="ECO:0000256" key="1">
    <source>
        <dbReference type="ARBA" id="ARBA00007572"/>
    </source>
</evidence>
<reference evidence="4 5" key="1">
    <citation type="submission" date="2024-03" db="EMBL/GenBank/DDBJ databases">
        <title>Draft genome sequence of Pseudonocardia tropica JCM 19149.</title>
        <authorList>
            <person name="Butdee W."/>
            <person name="Duangmal K."/>
        </authorList>
    </citation>
    <scope>NUCLEOTIDE SEQUENCE [LARGE SCALE GENOMIC DNA]</scope>
    <source>
        <strain evidence="4 5">JCM 19149</strain>
    </source>
</reference>
<dbReference type="PROSITE" id="PS50160">
    <property type="entry name" value="DNA_LIGASE_A3"/>
    <property type="match status" value="1"/>
</dbReference>
<evidence type="ECO:0000259" key="3">
    <source>
        <dbReference type="PROSITE" id="PS50160"/>
    </source>
</evidence>
<evidence type="ECO:0000256" key="2">
    <source>
        <dbReference type="ARBA" id="ARBA00022598"/>
    </source>
</evidence>
<dbReference type="InterPro" id="IPR050191">
    <property type="entry name" value="ATP-dep_DNA_ligase"/>
</dbReference>
<accession>A0ABV1K5R3</accession>
<dbReference type="PANTHER" id="PTHR45674:SF4">
    <property type="entry name" value="DNA LIGASE 1"/>
    <property type="match status" value="1"/>
</dbReference>
<name>A0ABV1K5R3_9PSEU</name>
<feature type="domain" description="ATP-dependent DNA ligase family profile" evidence="3">
    <location>
        <begin position="101"/>
        <end position="195"/>
    </location>
</feature>
<evidence type="ECO:0000313" key="5">
    <source>
        <dbReference type="Proteomes" id="UP001464923"/>
    </source>
</evidence>
<organism evidence="4 5">
    <name type="scientific">Pseudonocardia tropica</name>
    <dbReference type="NCBI Taxonomy" id="681289"/>
    <lineage>
        <taxon>Bacteria</taxon>
        <taxon>Bacillati</taxon>
        <taxon>Actinomycetota</taxon>
        <taxon>Actinomycetes</taxon>
        <taxon>Pseudonocardiales</taxon>
        <taxon>Pseudonocardiaceae</taxon>
        <taxon>Pseudonocardia</taxon>
    </lineage>
</organism>
<gene>
    <name evidence="4" type="ORF">WHI96_26970</name>
</gene>
<comment type="similarity">
    <text evidence="1">Belongs to the ATP-dependent DNA ligase family.</text>
</comment>
<keyword evidence="5" id="KW-1185">Reference proteome</keyword>
<protein>
    <submittedName>
        <fullName evidence="4">RNA ligase family protein</fullName>
    </submittedName>
</protein>
<dbReference type="SUPFAM" id="SSF56091">
    <property type="entry name" value="DNA ligase/mRNA capping enzyme, catalytic domain"/>
    <property type="match status" value="1"/>
</dbReference>
<dbReference type="Proteomes" id="UP001464923">
    <property type="component" value="Unassembled WGS sequence"/>
</dbReference>
<dbReference type="GO" id="GO:0016874">
    <property type="term" value="F:ligase activity"/>
    <property type="evidence" value="ECO:0007669"/>
    <property type="project" value="UniProtKB-KW"/>
</dbReference>
<keyword evidence="2 4" id="KW-0436">Ligase</keyword>
<dbReference type="Gene3D" id="3.30.470.30">
    <property type="entry name" value="DNA ligase/mRNA capping enzyme"/>
    <property type="match status" value="1"/>
</dbReference>
<dbReference type="PANTHER" id="PTHR45674">
    <property type="entry name" value="DNA LIGASE 1/3 FAMILY MEMBER"/>
    <property type="match status" value="1"/>
</dbReference>